<name>A0ABR6IAQ5_9SPHI</name>
<gene>
    <name evidence="1" type="ORF">GGR35_002729</name>
</gene>
<keyword evidence="2" id="KW-1185">Reference proteome</keyword>
<proteinExistence type="predicted"/>
<protein>
    <submittedName>
        <fullName evidence="1">Uncharacterized protein</fullName>
    </submittedName>
</protein>
<dbReference type="EMBL" id="JACIEG010000005">
    <property type="protein sequence ID" value="MBB3970113.1"/>
    <property type="molecule type" value="Genomic_DNA"/>
</dbReference>
<organism evidence="1 2">
    <name type="scientific">Mucilaginibacter phyllosphaerae</name>
    <dbReference type="NCBI Taxonomy" id="1812349"/>
    <lineage>
        <taxon>Bacteria</taxon>
        <taxon>Pseudomonadati</taxon>
        <taxon>Bacteroidota</taxon>
        <taxon>Sphingobacteriia</taxon>
        <taxon>Sphingobacteriales</taxon>
        <taxon>Sphingobacteriaceae</taxon>
        <taxon>Mucilaginibacter</taxon>
    </lineage>
</organism>
<accession>A0ABR6IAQ5</accession>
<evidence type="ECO:0000313" key="2">
    <source>
        <dbReference type="Proteomes" id="UP000583101"/>
    </source>
</evidence>
<reference evidence="1 2" key="1">
    <citation type="submission" date="2020-08" db="EMBL/GenBank/DDBJ databases">
        <title>Genomic Encyclopedia of Type Strains, Phase IV (KMG-IV): sequencing the most valuable type-strain genomes for metagenomic binning, comparative biology and taxonomic classification.</title>
        <authorList>
            <person name="Goeker M."/>
        </authorList>
    </citation>
    <scope>NUCLEOTIDE SEQUENCE [LARGE SCALE GENOMIC DNA]</scope>
    <source>
        <strain evidence="1 2">DSM 100995</strain>
    </source>
</reference>
<dbReference type="Proteomes" id="UP000583101">
    <property type="component" value="Unassembled WGS sequence"/>
</dbReference>
<comment type="caution">
    <text evidence="1">The sequence shown here is derived from an EMBL/GenBank/DDBJ whole genome shotgun (WGS) entry which is preliminary data.</text>
</comment>
<evidence type="ECO:0000313" key="1">
    <source>
        <dbReference type="EMBL" id="MBB3970113.1"/>
    </source>
</evidence>
<sequence>MQIKIADIQKRLKEEEHGNRVGIYLIKYREKTVLI</sequence>